<evidence type="ECO:0000256" key="1">
    <source>
        <dbReference type="SAM" id="MobiDB-lite"/>
    </source>
</evidence>
<keyword evidence="2" id="KW-1185">Reference proteome</keyword>
<proteinExistence type="predicted"/>
<dbReference type="Proteomes" id="UP000038045">
    <property type="component" value="Unplaced"/>
</dbReference>
<feature type="compositionally biased region" description="Polar residues" evidence="1">
    <location>
        <begin position="514"/>
        <end position="523"/>
    </location>
</feature>
<evidence type="ECO:0000313" key="2">
    <source>
        <dbReference type="Proteomes" id="UP000038045"/>
    </source>
</evidence>
<feature type="region of interest" description="Disordered" evidence="1">
    <location>
        <begin position="289"/>
        <end position="322"/>
    </location>
</feature>
<accession>A0A0N4ZQR8</accession>
<name>A0A0N4ZQR8_PARTI</name>
<dbReference type="AlphaFoldDB" id="A0A0N4ZQR8"/>
<feature type="compositionally biased region" description="Basic and acidic residues" evidence="1">
    <location>
        <begin position="289"/>
        <end position="303"/>
    </location>
</feature>
<evidence type="ECO:0000313" key="3">
    <source>
        <dbReference type="WBParaSite" id="PTRK_0001085900.1"/>
    </source>
</evidence>
<sequence>MVILYQGPTFRLNGKRWEKAWFILTFEINFLHLSIYRDKLAKKEIEKKVNFTTNGDDVRFGSTTLNIPNMPKIDNDTRVHQYCYMAIQTDKIIKKKTIKKISWYAFPSTNEMFKFIRTCTVALNYINVPAPSPNSQENPLSLHKYKPEPYRVRNNWDRFYDNPPSFSNNSTLVNKSVSLDALHAMTQNEDYDNRMRVRSNSENNLKRFDYESDTDDSSSITYQPMYVKAPQTSGTSLVMLQRKKELDEHSISREQPTKSYVSRPKSQMYEKVMRKQNETIPDQIPTKKYVDSSYERRKPDKQQYIKHSKHRNSFDSGSTYLPEPMDIPPEVISVIYGTNETTKKYSPVGIDLNPILYKRIDKEDYSTTYTDTIHTFNRRNSMKKGTSQIYRIPVKVMKNGSTSPISQSKSYTTRYNNEPSITAIYKDSNESEKIPIQESDGKFYAIPLTYQTQSESRNSKMITEIEEKIKETKKSSDEHDSIKIEDNVVMRTRKSSLHSIQIEDENGKQEIMKEQSTFEIRYD</sequence>
<reference evidence="3" key="1">
    <citation type="submission" date="2017-02" db="UniProtKB">
        <authorList>
            <consortium name="WormBaseParasite"/>
        </authorList>
    </citation>
    <scope>IDENTIFICATION</scope>
</reference>
<organism evidence="2 3">
    <name type="scientific">Parastrongyloides trichosuri</name>
    <name type="common">Possum-specific nematode worm</name>
    <dbReference type="NCBI Taxonomy" id="131310"/>
    <lineage>
        <taxon>Eukaryota</taxon>
        <taxon>Metazoa</taxon>
        <taxon>Ecdysozoa</taxon>
        <taxon>Nematoda</taxon>
        <taxon>Chromadorea</taxon>
        <taxon>Rhabditida</taxon>
        <taxon>Tylenchina</taxon>
        <taxon>Panagrolaimomorpha</taxon>
        <taxon>Strongyloidoidea</taxon>
        <taxon>Strongyloididae</taxon>
        <taxon>Parastrongyloides</taxon>
    </lineage>
</organism>
<dbReference type="WBParaSite" id="PTRK_0001085900.1">
    <property type="protein sequence ID" value="PTRK_0001085900.1"/>
    <property type="gene ID" value="PTRK_0001085900"/>
</dbReference>
<protein>
    <submittedName>
        <fullName evidence="3">PH domain-containing protein</fullName>
    </submittedName>
</protein>
<feature type="region of interest" description="Disordered" evidence="1">
    <location>
        <begin position="502"/>
        <end position="523"/>
    </location>
</feature>